<keyword evidence="2" id="KW-0645">Protease</keyword>
<proteinExistence type="predicted"/>
<dbReference type="RefSeq" id="WP_004697041.1">
    <property type="nucleotide sequence ID" value="NZ_BBTB01000083.1"/>
</dbReference>
<dbReference type="Proteomes" id="UP000254227">
    <property type="component" value="Unassembled WGS sequence"/>
</dbReference>
<evidence type="ECO:0000313" key="2">
    <source>
        <dbReference type="EMBL" id="SUT93456.1"/>
    </source>
</evidence>
<dbReference type="InterPro" id="IPR038765">
    <property type="entry name" value="Papain-like_cys_pep_sf"/>
</dbReference>
<dbReference type="Gene3D" id="3.10.620.30">
    <property type="match status" value="1"/>
</dbReference>
<reference evidence="2 3" key="1">
    <citation type="submission" date="2018-06" db="EMBL/GenBank/DDBJ databases">
        <authorList>
            <consortium name="Pathogen Informatics"/>
            <person name="Doyle S."/>
        </authorList>
    </citation>
    <scope>NUCLEOTIDE SEQUENCE [LARGE SCALE GENOMIC DNA]</scope>
    <source>
        <strain evidence="2 3">NCTC10308</strain>
    </source>
</reference>
<dbReference type="PANTHER" id="PTHR33490">
    <property type="entry name" value="BLR5614 PROTEIN-RELATED"/>
    <property type="match status" value="1"/>
</dbReference>
<protein>
    <submittedName>
        <fullName evidence="2">Uncharacterized protein involved in cytokinesis, contains TGc (Transglutaminase/protease-like) domain</fullName>
    </submittedName>
</protein>
<keyword evidence="2" id="KW-0378">Hydrolase</keyword>
<gene>
    <name evidence="2" type="ORF">NCTC10308_01118</name>
</gene>
<dbReference type="GO" id="GO:0008233">
    <property type="term" value="F:peptidase activity"/>
    <property type="evidence" value="ECO:0007669"/>
    <property type="project" value="UniProtKB-KW"/>
</dbReference>
<dbReference type="SUPFAM" id="SSF54001">
    <property type="entry name" value="Cysteine proteinases"/>
    <property type="match status" value="1"/>
</dbReference>
<dbReference type="SMART" id="SM00460">
    <property type="entry name" value="TGc"/>
    <property type="match status" value="1"/>
</dbReference>
<name>A0A380TYE0_ACIJO</name>
<evidence type="ECO:0000259" key="1">
    <source>
        <dbReference type="SMART" id="SM00460"/>
    </source>
</evidence>
<feature type="domain" description="Transglutaminase-like" evidence="1">
    <location>
        <begin position="75"/>
        <end position="149"/>
    </location>
</feature>
<dbReference type="GO" id="GO:0006508">
    <property type="term" value="P:proteolysis"/>
    <property type="evidence" value="ECO:0007669"/>
    <property type="project" value="UniProtKB-KW"/>
</dbReference>
<dbReference type="PANTHER" id="PTHR33490:SF3">
    <property type="entry name" value="CONSERVED INTEGRAL MEMBRANE PROTEIN"/>
    <property type="match status" value="1"/>
</dbReference>
<sequence>MFLNQNDYIGELSMQRLLEQTPILDYYHPSIQNLIEQRKWRDLDEVNKVRNIYNFVRDEVQFGYNTGDTIQASQVLSDGYGQCNTKATLLMALLRAVGVATRIHGFTIDKALQKGAIKGIWYKLSPKNILHSWVEVRVNGQWYIQEGVILDRLYLEKLQSINKHQTTTFCGFGVFTENFENPPIDWNLNDTFIQDKGINQDFGLFDSPDDFYNLHQQELSPIQRIIFKYVVRHLMNQNVNKIRNIQKASL</sequence>
<dbReference type="Pfam" id="PF01841">
    <property type="entry name" value="Transglut_core"/>
    <property type="match status" value="1"/>
</dbReference>
<dbReference type="EMBL" id="UFRV01000006">
    <property type="protein sequence ID" value="SUT93456.1"/>
    <property type="molecule type" value="Genomic_DNA"/>
</dbReference>
<dbReference type="AlphaFoldDB" id="A0A380TYE0"/>
<dbReference type="InterPro" id="IPR002931">
    <property type="entry name" value="Transglutaminase-like"/>
</dbReference>
<organism evidence="2 3">
    <name type="scientific">Acinetobacter johnsonii</name>
    <dbReference type="NCBI Taxonomy" id="40214"/>
    <lineage>
        <taxon>Bacteria</taxon>
        <taxon>Pseudomonadati</taxon>
        <taxon>Pseudomonadota</taxon>
        <taxon>Gammaproteobacteria</taxon>
        <taxon>Moraxellales</taxon>
        <taxon>Moraxellaceae</taxon>
        <taxon>Acinetobacter</taxon>
    </lineage>
</organism>
<evidence type="ECO:0000313" key="3">
    <source>
        <dbReference type="Proteomes" id="UP000254227"/>
    </source>
</evidence>
<accession>A0A380TYE0</accession>